<evidence type="ECO:0000256" key="1">
    <source>
        <dbReference type="ARBA" id="ARBA00004123"/>
    </source>
</evidence>
<dbReference type="Pfam" id="PF04690">
    <property type="entry name" value="YABBY"/>
    <property type="match status" value="1"/>
</dbReference>
<protein>
    <submittedName>
        <fullName evidence="10">Axial regulator YABBY 4-like isoform X1</fullName>
    </submittedName>
</protein>
<evidence type="ECO:0000313" key="10">
    <source>
        <dbReference type="RefSeq" id="XP_022956906.1"/>
    </source>
</evidence>
<organism evidence="9 10">
    <name type="scientific">Cucurbita moschata</name>
    <name type="common">Winter crookneck squash</name>
    <name type="synonym">Cucurbita pepo var. moschata</name>
    <dbReference type="NCBI Taxonomy" id="3662"/>
    <lineage>
        <taxon>Eukaryota</taxon>
        <taxon>Viridiplantae</taxon>
        <taxon>Streptophyta</taxon>
        <taxon>Embryophyta</taxon>
        <taxon>Tracheophyta</taxon>
        <taxon>Spermatophyta</taxon>
        <taxon>Magnoliopsida</taxon>
        <taxon>eudicotyledons</taxon>
        <taxon>Gunneridae</taxon>
        <taxon>Pentapetalae</taxon>
        <taxon>rosids</taxon>
        <taxon>fabids</taxon>
        <taxon>Cucurbitales</taxon>
        <taxon>Cucurbitaceae</taxon>
        <taxon>Cucurbiteae</taxon>
        <taxon>Cucurbita</taxon>
    </lineage>
</organism>
<dbReference type="GeneID" id="111458453"/>
<dbReference type="Gene3D" id="1.10.30.10">
    <property type="entry name" value="High mobility group box domain"/>
    <property type="match status" value="1"/>
</dbReference>
<evidence type="ECO:0000256" key="2">
    <source>
        <dbReference type="ARBA" id="ARBA00010325"/>
    </source>
</evidence>
<dbReference type="Proteomes" id="UP000504609">
    <property type="component" value="Unplaced"/>
</dbReference>
<feature type="domain" description="YABBY protein C-terminal" evidence="7">
    <location>
        <begin position="108"/>
        <end position="161"/>
    </location>
</feature>
<dbReference type="RefSeq" id="XP_022956906.1">
    <property type="nucleotide sequence ID" value="XM_023101138.1"/>
</dbReference>
<evidence type="ECO:0000259" key="8">
    <source>
        <dbReference type="Pfam" id="PF24868"/>
    </source>
</evidence>
<dbReference type="InterPro" id="IPR006780">
    <property type="entry name" value="YABBY"/>
</dbReference>
<keyword evidence="5" id="KW-0862">Zinc</keyword>
<dbReference type="GO" id="GO:0005634">
    <property type="term" value="C:nucleus"/>
    <property type="evidence" value="ECO:0007669"/>
    <property type="project" value="UniProtKB-SubCell"/>
</dbReference>
<comment type="similarity">
    <text evidence="2">Belongs to the YABBY family.</text>
</comment>
<gene>
    <name evidence="10" type="primary">LOC111458453</name>
</gene>
<dbReference type="GO" id="GO:0045165">
    <property type="term" value="P:cell fate commitment"/>
    <property type="evidence" value="ECO:0007669"/>
    <property type="project" value="TreeGrafter"/>
</dbReference>
<sequence>MNHPFELPEKICYVQCGICTTILLVSVPCSSLSMEVTVTCGHCSSLLSVNMLRATLVPLHFLSSLSRNLPKEACREMSSGKLFDSFIRSNLKFSEYEVEEGLIPVTPPSVHKPPEKRQRVPSAYNCFIKDEIRRLKAENPQMTHKEAFRTAAKNWANFPPTIQQKEDPQNTQIPEVKTQSLRSEVMISNQLFKPITPNGKQNTNHS</sequence>
<dbReference type="KEGG" id="cmos:111458453"/>
<dbReference type="CDD" id="cd00084">
    <property type="entry name" value="HMG-box_SF"/>
    <property type="match status" value="1"/>
</dbReference>
<dbReference type="AlphaFoldDB" id="A0A6J1GXS4"/>
<dbReference type="Pfam" id="PF24868">
    <property type="entry name" value="YABBY_N"/>
    <property type="match status" value="1"/>
</dbReference>
<dbReference type="PANTHER" id="PTHR31675:SF8">
    <property type="entry name" value="AXIAL REGULATOR YABBY 4"/>
    <property type="match status" value="1"/>
</dbReference>
<evidence type="ECO:0000256" key="6">
    <source>
        <dbReference type="ARBA" id="ARBA00023242"/>
    </source>
</evidence>
<evidence type="ECO:0000313" key="9">
    <source>
        <dbReference type="Proteomes" id="UP000504609"/>
    </source>
</evidence>
<dbReference type="InterPro" id="IPR056775">
    <property type="entry name" value="YABBY_C"/>
</dbReference>
<dbReference type="PANTHER" id="PTHR31675">
    <property type="entry name" value="PROTEIN YABBY 6-RELATED"/>
    <property type="match status" value="1"/>
</dbReference>
<keyword evidence="9" id="KW-1185">Reference proteome</keyword>
<evidence type="ECO:0000256" key="4">
    <source>
        <dbReference type="ARBA" id="ARBA00022771"/>
    </source>
</evidence>
<dbReference type="GO" id="GO:0048481">
    <property type="term" value="P:plant ovule development"/>
    <property type="evidence" value="ECO:0007669"/>
    <property type="project" value="TreeGrafter"/>
</dbReference>
<dbReference type="InterPro" id="IPR056776">
    <property type="entry name" value="YABBY_N"/>
</dbReference>
<keyword evidence="6" id="KW-0539">Nucleus</keyword>
<evidence type="ECO:0000256" key="5">
    <source>
        <dbReference type="ARBA" id="ARBA00022833"/>
    </source>
</evidence>
<name>A0A6J1GXS4_CUCMO</name>
<feature type="domain" description="YABBY N-terminal" evidence="8">
    <location>
        <begin position="7"/>
        <end position="56"/>
    </location>
</feature>
<comment type="subcellular location">
    <subcellularLocation>
        <location evidence="1">Nucleus</location>
    </subcellularLocation>
</comment>
<reference evidence="10" key="1">
    <citation type="submission" date="2025-08" db="UniProtKB">
        <authorList>
            <consortium name="RefSeq"/>
        </authorList>
    </citation>
    <scope>IDENTIFICATION</scope>
    <source>
        <tissue evidence="10">Young leaves</tissue>
    </source>
</reference>
<accession>A0A6J1GXS4</accession>
<dbReference type="InterPro" id="IPR036910">
    <property type="entry name" value="HMG_box_dom_sf"/>
</dbReference>
<evidence type="ECO:0000256" key="3">
    <source>
        <dbReference type="ARBA" id="ARBA00022723"/>
    </source>
</evidence>
<keyword evidence="3" id="KW-0479">Metal-binding</keyword>
<proteinExistence type="inferred from homology"/>
<dbReference type="SUPFAM" id="SSF47095">
    <property type="entry name" value="HMG-box"/>
    <property type="match status" value="1"/>
</dbReference>
<evidence type="ECO:0000259" key="7">
    <source>
        <dbReference type="Pfam" id="PF04690"/>
    </source>
</evidence>
<dbReference type="GO" id="GO:0009944">
    <property type="term" value="P:polarity specification of adaxial/abaxial axis"/>
    <property type="evidence" value="ECO:0007669"/>
    <property type="project" value="TreeGrafter"/>
</dbReference>
<keyword evidence="4" id="KW-0863">Zinc-finger</keyword>
<dbReference type="GO" id="GO:0008270">
    <property type="term" value="F:zinc ion binding"/>
    <property type="evidence" value="ECO:0007669"/>
    <property type="project" value="UniProtKB-KW"/>
</dbReference>